<comment type="similarity">
    <text evidence="1">Belongs to the DNA mismatch repair MutS family. MSH3 subfamily.</text>
</comment>
<keyword evidence="11" id="KW-1185">Reference proteome</keyword>
<protein>
    <recommendedName>
        <fullName evidence="2 8">DNA mismatch repair protein MSH3</fullName>
    </recommendedName>
    <alternativeName>
        <fullName evidence="2 8">DNA mismatch repair protein MSH3</fullName>
    </alternativeName>
</protein>
<evidence type="ECO:0000256" key="6">
    <source>
        <dbReference type="ARBA" id="ARBA00023125"/>
    </source>
</evidence>
<dbReference type="InterPro" id="IPR016151">
    <property type="entry name" value="DNA_mismatch_repair_MutS_N"/>
</dbReference>
<evidence type="ECO:0000259" key="9">
    <source>
        <dbReference type="Pfam" id="PF01624"/>
    </source>
</evidence>
<evidence type="ECO:0000256" key="5">
    <source>
        <dbReference type="ARBA" id="ARBA00022840"/>
    </source>
</evidence>
<evidence type="ECO:0000313" key="11">
    <source>
        <dbReference type="Proteomes" id="UP000472262"/>
    </source>
</evidence>
<dbReference type="Gene3D" id="3.40.1170.10">
    <property type="entry name" value="DNA repair protein MutS, domain I"/>
    <property type="match status" value="1"/>
</dbReference>
<dbReference type="GO" id="GO:0005524">
    <property type="term" value="F:ATP binding"/>
    <property type="evidence" value="ECO:0007669"/>
    <property type="project" value="UniProtKB-KW"/>
</dbReference>
<evidence type="ECO:0000313" key="10">
    <source>
        <dbReference type="Ensembl" id="ENSSGRP00000040788.1"/>
    </source>
</evidence>
<evidence type="ECO:0000256" key="1">
    <source>
        <dbReference type="ARBA" id="ARBA00007094"/>
    </source>
</evidence>
<accession>A0A672MPZ6</accession>
<keyword evidence="7" id="KW-0234">DNA repair</keyword>
<evidence type="ECO:0000256" key="8">
    <source>
        <dbReference type="ARBA" id="ARBA00073774"/>
    </source>
</evidence>
<proteinExistence type="inferred from homology"/>
<dbReference type="GO" id="GO:0030983">
    <property type="term" value="F:mismatched DNA binding"/>
    <property type="evidence" value="ECO:0007669"/>
    <property type="project" value="InterPro"/>
</dbReference>
<evidence type="ECO:0000256" key="2">
    <source>
        <dbReference type="ARBA" id="ARBA00022151"/>
    </source>
</evidence>
<dbReference type="Proteomes" id="UP000472262">
    <property type="component" value="Unassembled WGS sequence"/>
</dbReference>
<keyword evidence="3" id="KW-0547">Nucleotide-binding</keyword>
<reference evidence="10" key="1">
    <citation type="submission" date="2025-08" db="UniProtKB">
        <authorList>
            <consortium name="Ensembl"/>
        </authorList>
    </citation>
    <scope>IDENTIFICATION</scope>
</reference>
<keyword evidence="5" id="KW-0067">ATP-binding</keyword>
<dbReference type="GO" id="GO:0006298">
    <property type="term" value="P:mismatch repair"/>
    <property type="evidence" value="ECO:0007669"/>
    <property type="project" value="InterPro"/>
</dbReference>
<dbReference type="Ensembl" id="ENSSGRT00000043729.1">
    <property type="protein sequence ID" value="ENSSGRP00000040788.1"/>
    <property type="gene ID" value="ENSSGRG00000022227.1"/>
</dbReference>
<organism evidence="10 11">
    <name type="scientific">Sinocyclocheilus grahami</name>
    <name type="common">Dianchi golden-line fish</name>
    <name type="synonym">Barbus grahami</name>
    <dbReference type="NCBI Taxonomy" id="75366"/>
    <lineage>
        <taxon>Eukaryota</taxon>
        <taxon>Metazoa</taxon>
        <taxon>Chordata</taxon>
        <taxon>Craniata</taxon>
        <taxon>Vertebrata</taxon>
        <taxon>Euteleostomi</taxon>
        <taxon>Actinopterygii</taxon>
        <taxon>Neopterygii</taxon>
        <taxon>Teleostei</taxon>
        <taxon>Ostariophysi</taxon>
        <taxon>Cypriniformes</taxon>
        <taxon>Cyprinidae</taxon>
        <taxon>Cyprininae</taxon>
        <taxon>Sinocyclocheilus</taxon>
    </lineage>
</organism>
<dbReference type="SUPFAM" id="SSF55271">
    <property type="entry name" value="DNA repair protein MutS, domain I"/>
    <property type="match status" value="1"/>
</dbReference>
<keyword evidence="4" id="KW-0227">DNA damage</keyword>
<dbReference type="Pfam" id="PF01624">
    <property type="entry name" value="MutS_I"/>
    <property type="match status" value="1"/>
</dbReference>
<dbReference type="InterPro" id="IPR007695">
    <property type="entry name" value="DNA_mismatch_repair_MutS-lik_N"/>
</dbReference>
<evidence type="ECO:0000256" key="3">
    <source>
        <dbReference type="ARBA" id="ARBA00022741"/>
    </source>
</evidence>
<dbReference type="InParanoid" id="A0A672MPZ6"/>
<keyword evidence="6" id="KW-0238">DNA-binding</keyword>
<evidence type="ECO:0000256" key="4">
    <source>
        <dbReference type="ARBA" id="ARBA00022763"/>
    </source>
</evidence>
<name>A0A672MPZ6_SINGR</name>
<dbReference type="OMA" id="LAFICQW"/>
<sequence>IKKQHADSVLCVECGYKCRFFGEDAEIAAKELNITCHLDHNFMTASIPTHRLFVHVRRLVGVVKQTETSAIKASGTNKSSLFIQQLHALYTKSTLVVEGNVSEDVAQDNGNNYLMCVSESFDKQSKELTTGMVVRNHCSVTIPYGYNF</sequence>
<reference evidence="10" key="2">
    <citation type="submission" date="2025-09" db="UniProtKB">
        <authorList>
            <consortium name="Ensembl"/>
        </authorList>
    </citation>
    <scope>IDENTIFICATION</scope>
</reference>
<dbReference type="FunFam" id="3.40.1170.10:FF:000004">
    <property type="entry name" value="DNA mismatch repair protein"/>
    <property type="match status" value="1"/>
</dbReference>
<feature type="domain" description="DNA mismatch repair protein MutS-like N-terminal" evidence="9">
    <location>
        <begin position="1"/>
        <end position="96"/>
    </location>
</feature>
<dbReference type="AlphaFoldDB" id="A0A672MPZ6"/>
<evidence type="ECO:0000256" key="7">
    <source>
        <dbReference type="ARBA" id="ARBA00023204"/>
    </source>
</evidence>